<dbReference type="RefSeq" id="WP_108974368.1">
    <property type="nucleotide sequence ID" value="NZ_BFBB01000003.1"/>
</dbReference>
<organism evidence="1 2">
    <name type="scientific">Leptospira ryugenii</name>
    <dbReference type="NCBI Taxonomy" id="1917863"/>
    <lineage>
        <taxon>Bacteria</taxon>
        <taxon>Pseudomonadati</taxon>
        <taxon>Spirochaetota</taxon>
        <taxon>Spirochaetia</taxon>
        <taxon>Leptospirales</taxon>
        <taxon>Leptospiraceae</taxon>
        <taxon>Leptospira</taxon>
    </lineage>
</organism>
<comment type="caution">
    <text evidence="1">The sequence shown here is derived from an EMBL/GenBank/DDBJ whole genome shotgun (WGS) entry which is preliminary data.</text>
</comment>
<gene>
    <name evidence="1" type="ORF">LPTSP4_09720</name>
</gene>
<dbReference type="AlphaFoldDB" id="A0A2P2DXV9"/>
<sequence length="188" mass="20858">MKNILFLFLIFILLNCHTDDQNAKNRTLAVLGILISNSTSPEKSCNEISIPSTININDNLGRLYCSSDFNYKTISGYFKTDLLTLLFREEGDYLIKLTRRESFRKCGSATVSSITVDTIYGLGDGKAITSQITKTDSVNKEISKLDSILANQKRYLFPDGEVVTSSGTCIGSTSDVGGKYFYLQVTKK</sequence>
<evidence type="ECO:0000313" key="1">
    <source>
        <dbReference type="EMBL" id="GBF49459.1"/>
    </source>
</evidence>
<accession>A0A2P2DXV9</accession>
<reference evidence="1 2" key="1">
    <citation type="submission" date="2018-02" db="EMBL/GenBank/DDBJ databases">
        <title>Novel Leptospira species isolated from soil and water in Japan.</title>
        <authorList>
            <person name="Nakao R."/>
            <person name="Masuzawa T."/>
        </authorList>
    </citation>
    <scope>NUCLEOTIDE SEQUENCE [LARGE SCALE GENOMIC DNA]</scope>
    <source>
        <strain evidence="1 2">YH101</strain>
    </source>
</reference>
<protein>
    <submittedName>
        <fullName evidence="1">Uncharacterized protein</fullName>
    </submittedName>
</protein>
<dbReference type="EMBL" id="BFBB01000003">
    <property type="protein sequence ID" value="GBF49459.1"/>
    <property type="molecule type" value="Genomic_DNA"/>
</dbReference>
<keyword evidence="2" id="KW-1185">Reference proteome</keyword>
<name>A0A2P2DXV9_9LEPT</name>
<dbReference type="Proteomes" id="UP000245133">
    <property type="component" value="Unassembled WGS sequence"/>
</dbReference>
<evidence type="ECO:0000313" key="2">
    <source>
        <dbReference type="Proteomes" id="UP000245133"/>
    </source>
</evidence>
<proteinExistence type="predicted"/>